<evidence type="ECO:0000256" key="2">
    <source>
        <dbReference type="SAM" id="MobiDB-lite"/>
    </source>
</evidence>
<comment type="caution">
    <text evidence="4">The sequence shown here is derived from an EMBL/GenBank/DDBJ whole genome shotgun (WGS) entry which is preliminary data.</text>
</comment>
<gene>
    <name evidence="4" type="ORF">PNAL_LOCUS1907</name>
</gene>
<feature type="compositionally biased region" description="Polar residues" evidence="2">
    <location>
        <begin position="1832"/>
        <end position="1842"/>
    </location>
</feature>
<feature type="compositionally biased region" description="Low complexity" evidence="2">
    <location>
        <begin position="1159"/>
        <end position="1175"/>
    </location>
</feature>
<feature type="region of interest" description="Disordered" evidence="2">
    <location>
        <begin position="1081"/>
        <end position="1104"/>
    </location>
</feature>
<feature type="compositionally biased region" description="Acidic residues" evidence="2">
    <location>
        <begin position="1885"/>
        <end position="1897"/>
    </location>
</feature>
<sequence>MSPPSPNKKNGGNPSAPRQIRFVATDGQPQTKRRRVNAAEVCKTCSDYKHVCLGYTESTAHLRSQSDSASRAPPRLSAPNELTSQRASRAVESSSPEPAPATIPKAPADKSIKTKAPGSKELSSSGDISSLANKELDTQAVGDSPASGRTSVSSGSRTHVPYFRYFGPTAIVPGFKQMVVQVRGSRKSNPSTSSDSPSPLRSPKPSEIPIRPLPTAADNRDSRDANIPFYDRDDTLPVSNLVSHLCELFFAHLGCSFPFLQRERFLQDLKVKKVDTMLVDAVCSLAARFSIHPSLGPPQAPPIDRSQPPLNDKKWDRGLPFAHRAMSALVDSLPCPALSAVQACLLLAYEQFGSNHDSGLWMYLGISIRMAQDLGLQKFQGLKYNYGKSGVTPSEVMTGHAGKLREEQYDDLDVHLTPRTTPQPLADERARERERVDSFWSIFFLDRVISSGTGRPVTLRDEDIELCFPLQSESQLPNGWPAPFPPLIRIIHLYGRVTDLINGIQDVKLVTPDTLKMLAGMESDLTGIYQRLSPRLHFNAANFQAYVKAKEGTNFILLHFWFHTLIVLLHQPTLLNSFGGSIQHLYPNSRELSMSSAKTIADILSFSELVDGKSFIGNPFTSQPMYIAACAFLMESAYYASSSSGAGSHQPRPLLANQSSGFVMPTMESSNGTERKSTAKHILLASAAKENYQRCYKALKALNTYWEGTGYILTVLDQKAKGIVDPLLYAVEDMENTEGFAPGQPLGPGAWRTGKAPADSGFDPERPAGVADISSDGKWSPHIDPSQGLLNPLISMIDIPLMAYVSTAIGWALTGATNSSQPNLSLLYQMSTTEAESPSNRPAYSSQYSHSYPVIAKNAGEGSSSTYSQSIAPARAHEEMTRSLTTANAKFPSAQSGTISTDPSYYMSMDSAYPGSNTRPTRPVQTAHSTFPEMLSSELPTSHMNTQPSAYNYSIPQPTADQQTRNQMETRDLDADLQSTLDDANRMMIGSHEVDMNSIHHQDSFPFANGEILPWLEYLPQDVLSFFGDHQNYPLMSPDDVSRPPTNSSRSDRNVTFNIYDILESTVWLDDRQCQSVARNNGAVSDLSTHETTRKSQNAPTRQPLHENLMARLNDDSQQDVDCTEILSPQPFAPPGKGFLVSSLESSNRTCSADNAQMSSTQDYEYNSSSSSTRHSTSDVFGREMDDELEQLKSRASSRSSQSSVPASVLIHPVDRMKQMPDMDIHEKISGYRVEESEASFGDFNDIPANIRTIRQREAAFRKPSSVRAMQMHTEDEADDDEYLTPPRKRQGLRSRSPGPSPLKRSPYYSPNAPKQPKRKEAPLVLLHCTLLPPSIPVPGATDPRNQDILEDELPAEYWRRWRRLQDRVGSGVLRDRGVLISHPEDLYDILEERLLESLELQRPRLQNGHFVGREDHSSGSRSEGDFSDIGESETDGEQGDECPDCGSHVRHGDSNRKWEIRVFAANGLMRAGAWAAAWRDMEKVDVEVGLWLPSDVRRGLERRLAEEQMAVVEHTQSQMPQMQMQMQMSSLMDGGHQVPPEILQSPRQSHARMISDVESSRSDDMMSRQAFPEAGARLNHAPDLGRERKEHEVALSTLFVNYIRVLASDRRNIALLLLSILVAFLAIGYRQQQVPVYSHLGPSPQGLSHDILPSAIPSLSEAPFMSSSVSLASSASVGEAVGMTSVASVPNSEFVAASESEVSSMSETVKPASLTVDSPDSHAQATHSVEPTGISATPQLLETTQSQLEDKEETSLDYTVDSPIVFSESSPSTDSTETSVLPAMSIETTRPELEDNTQDLVDGTVDSTAVSGEPSAFSSDSDESRILSDMSADNEQPQLGSETEPFPDKSVEPPTMTAEPPSSTDSIESPVLLDVPTETAQPETEGEKDEQYEEDE</sequence>
<evidence type="ECO:0000313" key="5">
    <source>
        <dbReference type="Proteomes" id="UP001153461"/>
    </source>
</evidence>
<dbReference type="PANTHER" id="PTHR47783:SF1">
    <property type="entry name" value="ZN(II)2CYS6 TRANSCRIPTION FACTOR (EUROFUNG)"/>
    <property type="match status" value="1"/>
</dbReference>
<evidence type="ECO:0000313" key="4">
    <source>
        <dbReference type="EMBL" id="CAG8001872.1"/>
    </source>
</evidence>
<organism evidence="4 5">
    <name type="scientific">Penicillium nalgiovense</name>
    <dbReference type="NCBI Taxonomy" id="60175"/>
    <lineage>
        <taxon>Eukaryota</taxon>
        <taxon>Fungi</taxon>
        <taxon>Dikarya</taxon>
        <taxon>Ascomycota</taxon>
        <taxon>Pezizomycotina</taxon>
        <taxon>Eurotiomycetes</taxon>
        <taxon>Eurotiomycetidae</taxon>
        <taxon>Eurotiales</taxon>
        <taxon>Aspergillaceae</taxon>
        <taxon>Penicillium</taxon>
    </lineage>
</organism>
<feature type="compositionally biased region" description="Basic and acidic residues" evidence="2">
    <location>
        <begin position="1412"/>
        <end position="1425"/>
    </location>
</feature>
<feature type="region of interest" description="Disordered" evidence="2">
    <location>
        <begin position="1151"/>
        <end position="1179"/>
    </location>
</feature>
<feature type="region of interest" description="Disordered" evidence="2">
    <location>
        <begin position="182"/>
        <end position="225"/>
    </location>
</feature>
<dbReference type="GO" id="GO:0008270">
    <property type="term" value="F:zinc ion binding"/>
    <property type="evidence" value="ECO:0007669"/>
    <property type="project" value="InterPro"/>
</dbReference>
<dbReference type="OrthoDB" id="5429993at2759"/>
<feature type="domain" description="Xylanolytic transcriptional activator regulatory" evidence="3">
    <location>
        <begin position="360"/>
        <end position="475"/>
    </location>
</feature>
<feature type="region of interest" description="Disordered" evidence="2">
    <location>
        <begin position="1"/>
        <end position="36"/>
    </location>
</feature>
<evidence type="ECO:0000256" key="1">
    <source>
        <dbReference type="ARBA" id="ARBA00023242"/>
    </source>
</evidence>
<feature type="compositionally biased region" description="Low complexity" evidence="2">
    <location>
        <begin position="187"/>
        <end position="205"/>
    </location>
</feature>
<feature type="region of interest" description="Disordered" evidence="2">
    <location>
        <begin position="1707"/>
        <end position="1781"/>
    </location>
</feature>
<reference evidence="4" key="1">
    <citation type="submission" date="2021-07" db="EMBL/GenBank/DDBJ databases">
        <authorList>
            <person name="Branca A.L. A."/>
        </authorList>
    </citation>
    <scope>NUCLEOTIDE SEQUENCE</scope>
</reference>
<feature type="region of interest" description="Disordered" evidence="2">
    <location>
        <begin position="1261"/>
        <end position="1319"/>
    </location>
</feature>
<dbReference type="PANTHER" id="PTHR47783">
    <property type="entry name" value="ZN(II)2CYS6 TRANSCRIPTION FACTOR (EUROFUNG)-RELATED"/>
    <property type="match status" value="1"/>
</dbReference>
<dbReference type="InterPro" id="IPR007219">
    <property type="entry name" value="XnlR_reg_dom"/>
</dbReference>
<dbReference type="Pfam" id="PF04082">
    <property type="entry name" value="Fungal_trans"/>
    <property type="match status" value="1"/>
</dbReference>
<feature type="compositionally biased region" description="Polar residues" evidence="2">
    <location>
        <begin position="1716"/>
        <end position="1748"/>
    </location>
</feature>
<feature type="compositionally biased region" description="Low complexity" evidence="2">
    <location>
        <begin position="1768"/>
        <end position="1780"/>
    </location>
</feature>
<dbReference type="Proteomes" id="UP001153461">
    <property type="component" value="Unassembled WGS sequence"/>
</dbReference>
<proteinExistence type="predicted"/>
<evidence type="ECO:0000259" key="3">
    <source>
        <dbReference type="SMART" id="SM00906"/>
    </source>
</evidence>
<feature type="region of interest" description="Disordered" evidence="2">
    <location>
        <begin position="61"/>
        <end position="131"/>
    </location>
</feature>
<feature type="region of interest" description="Disordered" evidence="2">
    <location>
        <begin position="1410"/>
        <end position="1452"/>
    </location>
</feature>
<feature type="region of interest" description="Disordered" evidence="2">
    <location>
        <begin position="1805"/>
        <end position="1897"/>
    </location>
</feature>
<accession>A0A9W4MLX8</accession>
<dbReference type="CDD" id="cd12148">
    <property type="entry name" value="fungal_TF_MHR"/>
    <property type="match status" value="1"/>
</dbReference>
<feature type="compositionally biased region" description="Acidic residues" evidence="2">
    <location>
        <begin position="1426"/>
        <end position="1444"/>
    </location>
</feature>
<dbReference type="GO" id="GO:0003677">
    <property type="term" value="F:DNA binding"/>
    <property type="evidence" value="ECO:0007669"/>
    <property type="project" value="InterPro"/>
</dbReference>
<dbReference type="EMBL" id="CAJVNV010000055">
    <property type="protein sequence ID" value="CAG8001872.1"/>
    <property type="molecule type" value="Genomic_DNA"/>
</dbReference>
<feature type="compositionally biased region" description="Polar residues" evidence="2">
    <location>
        <begin position="121"/>
        <end position="131"/>
    </location>
</feature>
<protein>
    <recommendedName>
        <fullName evidence="3">Xylanolytic transcriptional activator regulatory domain-containing protein</fullName>
    </recommendedName>
</protein>
<keyword evidence="1" id="KW-0539">Nucleus</keyword>
<feature type="compositionally biased region" description="Polar residues" evidence="2">
    <location>
        <begin position="80"/>
        <end position="96"/>
    </location>
</feature>
<dbReference type="SMART" id="SM00906">
    <property type="entry name" value="Fungal_trans"/>
    <property type="match status" value="1"/>
</dbReference>
<name>A0A9W4MLX8_PENNA</name>
<dbReference type="GO" id="GO:0006351">
    <property type="term" value="P:DNA-templated transcription"/>
    <property type="evidence" value="ECO:0007669"/>
    <property type="project" value="InterPro"/>
</dbReference>